<name>A0A2P1CG55_9CAUD</name>
<dbReference type="GeneID" id="60335825"/>
<feature type="compositionally biased region" description="Low complexity" evidence="2">
    <location>
        <begin position="351"/>
        <end position="369"/>
    </location>
</feature>
<feature type="coiled-coil region" evidence="1">
    <location>
        <begin position="373"/>
        <end position="422"/>
    </location>
</feature>
<feature type="region of interest" description="Disordered" evidence="2">
    <location>
        <begin position="267"/>
        <end position="306"/>
    </location>
</feature>
<reference evidence="4" key="1">
    <citation type="submission" date="2018-02" db="EMBL/GenBank/DDBJ databases">
        <authorList>
            <person name="Yee B."/>
            <person name="Bell B."/>
            <person name="Donohue J.-P."/>
            <person name="Ares M.Jr."/>
            <person name="Hartzog G.A."/>
            <person name="Dargyte M."/>
            <person name="DeMattos M."/>
            <person name="Divekar N."/>
            <person name="Farooq S."/>
            <person name="Hardison E."/>
            <person name="Peracchi L."/>
            <person name="Phillips A."/>
            <person name="Sennef S."/>
            <person name="Fridland S."/>
            <person name="Valenzuela-Sanchez M."/>
            <person name="Stoner T.H."/>
            <person name="Russell D.A."/>
            <person name="Pope W.H."/>
            <person name="Jacobs-Sera D."/>
            <person name="Hatfull G.F."/>
        </authorList>
    </citation>
    <scope>NUCLEOTIDE SEQUENCE [LARGE SCALE GENOMIC DNA]</scope>
</reference>
<evidence type="ECO:0000313" key="4">
    <source>
        <dbReference type="Proteomes" id="UP000241021"/>
    </source>
</evidence>
<dbReference type="KEGG" id="vg:60335825"/>
<dbReference type="Proteomes" id="UP000241021">
    <property type="component" value="Segment"/>
</dbReference>
<protein>
    <submittedName>
        <fullName evidence="3">MuF-like minor capsid protein</fullName>
    </submittedName>
</protein>
<evidence type="ECO:0000256" key="1">
    <source>
        <dbReference type="SAM" id="Coils"/>
    </source>
</evidence>
<evidence type="ECO:0000256" key="2">
    <source>
        <dbReference type="SAM" id="MobiDB-lite"/>
    </source>
</evidence>
<dbReference type="RefSeq" id="YP_009964114.1">
    <property type="nucleotide sequence ID" value="NC_051726.1"/>
</dbReference>
<proteinExistence type="predicted"/>
<dbReference type="InterPro" id="IPR057369">
    <property type="entry name" value="VG15"/>
</dbReference>
<sequence length="592" mass="65541">MALSQADAQAARSAVIVAHAAHDLAGLWPQVEWESPHAPNAVATVYGAIVAEYGRAAAAVAAEQYDQLRAAEGVPGKYVAAPADAVPQKVIDKAVASAFLGRDGDAQRDGSAATTSDLPVDQRVQKRLKSSLSRRVLQPARDTVAQNVARDPAKTRYIRVPRGKSTCAFCIMLASRPIGPQFRGYSAHSVRTDPETGKQYLVDKNGERYHDGCDCEAVPLFGRFPDELSPHIGDYQDLYNRAVDAAGTARDVKAVLAAMRRLDNGDAFEEDKPDVRDRAGEGNRRARPIEVHPDPDQHEDEAQPPEVAEGQNLDVTPHAVADELDAIDHQGEDDHFDTLAEPAPVPPTVEPPTSEQESAATESAAKLAAPVKETRLERALRELEEAIAAGDDERIVELSELAEKLEAEAARQAERRQAAANALQDRILELVEAGEDPQHAEAEVYMSTPTNQKKVQALLDAGHHTQDEAEREVYNETLKRIRIRDFMTQARAEGFTGRSFEEVLGKKFDRIADEQYLAAEDATNGQMVKRTSEGKFNYRRFWYVNEATARKHMSDELAEWFDQHGRITKAIYREMILEGETTFQRHREDYLQ</sequence>
<evidence type="ECO:0000313" key="3">
    <source>
        <dbReference type="EMBL" id="AVJ50222.1"/>
    </source>
</evidence>
<gene>
    <name evidence="3" type="primary">4</name>
    <name evidence="3" type="ORF">SEA_MENDOKYSEI_4</name>
</gene>
<keyword evidence="1" id="KW-0175">Coiled coil</keyword>
<feature type="region of interest" description="Disordered" evidence="2">
    <location>
        <begin position="334"/>
        <end position="370"/>
    </location>
</feature>
<dbReference type="EMBL" id="MG925349">
    <property type="protein sequence ID" value="AVJ50222.1"/>
    <property type="molecule type" value="Genomic_DNA"/>
</dbReference>
<feature type="compositionally biased region" description="Basic and acidic residues" evidence="2">
    <location>
        <begin position="273"/>
        <end position="296"/>
    </location>
</feature>
<organism evidence="3 4">
    <name type="scientific">Mycobacterium phage Mendokysei</name>
    <dbReference type="NCBI Taxonomy" id="2099637"/>
    <lineage>
        <taxon>Viruses</taxon>
        <taxon>Duplodnaviria</taxon>
        <taxon>Heunggongvirae</taxon>
        <taxon>Uroviricota</taxon>
        <taxon>Caudoviricetes</taxon>
        <taxon>Bernalvirus</taxon>
        <taxon>Bernalvirus mendokysei</taxon>
    </lineage>
</organism>
<keyword evidence="4" id="KW-1185">Reference proteome</keyword>
<accession>A0A2P1CG55</accession>
<dbReference type="Pfam" id="PF25310">
    <property type="entry name" value="VG15"/>
    <property type="match status" value="1"/>
</dbReference>